<dbReference type="GO" id="GO:0009116">
    <property type="term" value="P:nucleoside metabolic process"/>
    <property type="evidence" value="ECO:0007669"/>
    <property type="project" value="InterPro"/>
</dbReference>
<name>A0A8J3V983_9ACTN</name>
<dbReference type="SUPFAM" id="SSF53167">
    <property type="entry name" value="Purine and uridine phosphorylases"/>
    <property type="match status" value="1"/>
</dbReference>
<organism evidence="2 3">
    <name type="scientific">Planotetraspora thailandica</name>
    <dbReference type="NCBI Taxonomy" id="487172"/>
    <lineage>
        <taxon>Bacteria</taxon>
        <taxon>Bacillati</taxon>
        <taxon>Actinomycetota</taxon>
        <taxon>Actinomycetes</taxon>
        <taxon>Streptosporangiales</taxon>
        <taxon>Streptosporangiaceae</taxon>
        <taxon>Planotetraspora</taxon>
    </lineage>
</organism>
<dbReference type="AlphaFoldDB" id="A0A8J3V983"/>
<protein>
    <submittedName>
        <fullName evidence="2">Purine phosphorylase</fullName>
    </submittedName>
</protein>
<dbReference type="Gene3D" id="3.40.50.1580">
    <property type="entry name" value="Nucleoside phosphorylase domain"/>
    <property type="match status" value="1"/>
</dbReference>
<keyword evidence="3" id="KW-1185">Reference proteome</keyword>
<evidence type="ECO:0000259" key="1">
    <source>
        <dbReference type="Pfam" id="PF01048"/>
    </source>
</evidence>
<dbReference type="GO" id="GO:0008930">
    <property type="term" value="F:methylthioadenosine nucleosidase activity"/>
    <property type="evidence" value="ECO:0007669"/>
    <property type="project" value="TreeGrafter"/>
</dbReference>
<reference evidence="2" key="1">
    <citation type="submission" date="2021-01" db="EMBL/GenBank/DDBJ databases">
        <title>Whole genome shotgun sequence of Planotetraspora thailandica NBRC 104271.</title>
        <authorList>
            <person name="Komaki H."/>
            <person name="Tamura T."/>
        </authorList>
    </citation>
    <scope>NUCLEOTIDE SEQUENCE</scope>
    <source>
        <strain evidence="2">NBRC 104271</strain>
    </source>
</reference>
<accession>A0A8J3V983</accession>
<dbReference type="GO" id="GO:0019284">
    <property type="term" value="P:L-methionine salvage from S-adenosylmethionine"/>
    <property type="evidence" value="ECO:0007669"/>
    <property type="project" value="TreeGrafter"/>
</dbReference>
<dbReference type="InterPro" id="IPR035994">
    <property type="entry name" value="Nucleoside_phosphorylase_sf"/>
</dbReference>
<sequence>MSNRPIVILTALDLEYQAIQAKLVDLELHRHQHGTRFEVGRLDGGRCRVALAHVGTGNQSAAVLAERAIAEFAPAALLFVGVAGALHSHIALGDVVVATRIYAYHGGTSEDEGLKSRPRSWETSHAADQIARHIGRTNAWTLRLPVRSATPQVHFGPIAAGEVVLNSKVSGHARWIQQNYNDASAIEMEGAGVAQAGHLNGALHVVVIRGISDRADGTKEITDRARWQQRAVANAAAFAAALAEEIAAEDKDGGWLPATRTARGATMEGHEVTYNIARDNARVGVQAGIVHGGIRVSFDLDQPTDLADALAGFRAQLQRARSDGRLDDDTYAAAEAELTIADEALQAKTPESKSKLTLALKKVRGLVGDVADLAADLANIITLAQALS</sequence>
<dbReference type="RefSeq" id="WP_203947376.1">
    <property type="nucleotide sequence ID" value="NZ_BOOR01000048.1"/>
</dbReference>
<evidence type="ECO:0000313" key="3">
    <source>
        <dbReference type="Proteomes" id="UP000605992"/>
    </source>
</evidence>
<dbReference type="InterPro" id="IPR000845">
    <property type="entry name" value="Nucleoside_phosphorylase_d"/>
</dbReference>
<dbReference type="PANTHER" id="PTHR46832">
    <property type="entry name" value="5'-METHYLTHIOADENOSINE/S-ADENOSYLHOMOCYSTEINE NUCLEOSIDASE"/>
    <property type="match status" value="1"/>
</dbReference>
<dbReference type="Pfam" id="PF01048">
    <property type="entry name" value="PNP_UDP_1"/>
    <property type="match status" value="1"/>
</dbReference>
<gene>
    <name evidence="2" type="ORF">Pth03_56300</name>
</gene>
<proteinExistence type="predicted"/>
<dbReference type="EMBL" id="BOOR01000048">
    <property type="protein sequence ID" value="GII57241.1"/>
    <property type="molecule type" value="Genomic_DNA"/>
</dbReference>
<dbReference type="CDD" id="cd09008">
    <property type="entry name" value="MTAN"/>
    <property type="match status" value="1"/>
</dbReference>
<feature type="domain" description="Nucleoside phosphorylase" evidence="1">
    <location>
        <begin position="5"/>
        <end position="242"/>
    </location>
</feature>
<dbReference type="GO" id="GO:0008782">
    <property type="term" value="F:adenosylhomocysteine nucleosidase activity"/>
    <property type="evidence" value="ECO:0007669"/>
    <property type="project" value="TreeGrafter"/>
</dbReference>
<evidence type="ECO:0000313" key="2">
    <source>
        <dbReference type="EMBL" id="GII57241.1"/>
    </source>
</evidence>
<comment type="caution">
    <text evidence="2">The sequence shown here is derived from an EMBL/GenBank/DDBJ whole genome shotgun (WGS) entry which is preliminary data.</text>
</comment>
<dbReference type="Proteomes" id="UP000605992">
    <property type="component" value="Unassembled WGS sequence"/>
</dbReference>
<dbReference type="PANTHER" id="PTHR46832:SF1">
    <property type="entry name" value="5'-METHYLTHIOADENOSINE_S-ADENOSYLHOMOCYSTEINE NUCLEOSIDASE"/>
    <property type="match status" value="1"/>
</dbReference>
<dbReference type="GO" id="GO:0005829">
    <property type="term" value="C:cytosol"/>
    <property type="evidence" value="ECO:0007669"/>
    <property type="project" value="TreeGrafter"/>
</dbReference>